<feature type="domain" description="M23ase beta-sheet core" evidence="2">
    <location>
        <begin position="299"/>
        <end position="392"/>
    </location>
</feature>
<evidence type="ECO:0000313" key="4">
    <source>
        <dbReference type="Proteomes" id="UP000034201"/>
    </source>
</evidence>
<organism evidence="3 4">
    <name type="scientific">Candidatus Adlerbacteria bacterium GW2011_GWC1_50_9</name>
    <dbReference type="NCBI Taxonomy" id="1618608"/>
    <lineage>
        <taxon>Bacteria</taxon>
        <taxon>Candidatus Adleribacteriota</taxon>
    </lineage>
</organism>
<accession>A0A0G1WNG1</accession>
<dbReference type="InterPro" id="IPR011055">
    <property type="entry name" value="Dup_hybrid_motif"/>
</dbReference>
<comment type="caution">
    <text evidence="3">The sequence shown here is derived from an EMBL/GenBank/DDBJ whole genome shotgun (WGS) entry which is preliminary data.</text>
</comment>
<evidence type="ECO:0000259" key="2">
    <source>
        <dbReference type="Pfam" id="PF01551"/>
    </source>
</evidence>
<dbReference type="PANTHER" id="PTHR21666">
    <property type="entry name" value="PEPTIDASE-RELATED"/>
    <property type="match status" value="1"/>
</dbReference>
<dbReference type="InterPro" id="IPR050570">
    <property type="entry name" value="Cell_wall_metabolism_enzyme"/>
</dbReference>
<dbReference type="AlphaFoldDB" id="A0A0G1WNG1"/>
<dbReference type="SUPFAM" id="SSF51261">
    <property type="entry name" value="Duplicated hybrid motif"/>
    <property type="match status" value="1"/>
</dbReference>
<keyword evidence="1" id="KW-0175">Coiled coil</keyword>
<feature type="coiled-coil region" evidence="1">
    <location>
        <begin position="163"/>
        <end position="239"/>
    </location>
</feature>
<dbReference type="InterPro" id="IPR016047">
    <property type="entry name" value="M23ase_b-sheet_dom"/>
</dbReference>
<gene>
    <name evidence="3" type="ORF">UY61_C0037G0004</name>
</gene>
<dbReference type="Proteomes" id="UP000034201">
    <property type="component" value="Unassembled WGS sequence"/>
</dbReference>
<dbReference type="Pfam" id="PF01551">
    <property type="entry name" value="Peptidase_M23"/>
    <property type="match status" value="1"/>
</dbReference>
<proteinExistence type="predicted"/>
<feature type="coiled-coil region" evidence="1">
    <location>
        <begin position="19"/>
        <end position="102"/>
    </location>
</feature>
<dbReference type="GO" id="GO:0004222">
    <property type="term" value="F:metalloendopeptidase activity"/>
    <property type="evidence" value="ECO:0007669"/>
    <property type="project" value="TreeGrafter"/>
</dbReference>
<reference evidence="3 4" key="1">
    <citation type="journal article" date="2015" name="Nature">
        <title>rRNA introns, odd ribosomes, and small enigmatic genomes across a large radiation of phyla.</title>
        <authorList>
            <person name="Brown C.T."/>
            <person name="Hug L.A."/>
            <person name="Thomas B.C."/>
            <person name="Sharon I."/>
            <person name="Castelle C.J."/>
            <person name="Singh A."/>
            <person name="Wilkins M.J."/>
            <person name="Williams K.H."/>
            <person name="Banfield J.F."/>
        </authorList>
    </citation>
    <scope>NUCLEOTIDE SEQUENCE [LARGE SCALE GENOMIC DNA]</scope>
</reference>
<dbReference type="CDD" id="cd12797">
    <property type="entry name" value="M23_peptidase"/>
    <property type="match status" value="1"/>
</dbReference>
<evidence type="ECO:0000256" key="1">
    <source>
        <dbReference type="SAM" id="Coils"/>
    </source>
</evidence>
<name>A0A0G1WNG1_9BACT</name>
<dbReference type="Gene3D" id="6.10.250.3150">
    <property type="match status" value="1"/>
</dbReference>
<sequence length="427" mass="47306">MALAILFFLGAISAEAETIDELQKQIGSKNAEIRRLEEEAAKFRKEIGVSQERQKTLKAELLRIDNLLVGLRRDIAITQQKIERASLEIMALSIEISEKEDSIKTLRSGMAGLIESLRERSVESPLFIFVKYWHLSEFFSQLESIEIVSDRIFGFLTEVKRIKGELEIKKAVAENKKKELSDLKLEISAKKQSQEGVKKDRSNILVVTKEEEKRYQEMLKDREKRSRALEEEIFAIEEKIRITIDPASLPPKKPGVLASPLPDISTKSCWDGGESAKNCVTQYFGNTPFAISGAYNGKGHNGIDFRASFGTPVRAALSGVVEAVGDTDLECKGVSYGKWVLVKHGNNLSTAYAHLSTVNVSPGQGVARSDLIGYSGSTGYATGPHLHFTVFATQGVQVQKVKSKVCGTYMTVPISALNAYLNPLDYL</sequence>
<protein>
    <submittedName>
        <fullName evidence="3">Peptidase, M23/M37 family</fullName>
    </submittedName>
</protein>
<dbReference type="PANTHER" id="PTHR21666:SF270">
    <property type="entry name" value="MUREIN HYDROLASE ACTIVATOR ENVC"/>
    <property type="match status" value="1"/>
</dbReference>
<dbReference type="Gene3D" id="2.70.70.10">
    <property type="entry name" value="Glucose Permease (Domain IIA)"/>
    <property type="match status" value="1"/>
</dbReference>
<dbReference type="EMBL" id="LCQQ01000037">
    <property type="protein sequence ID" value="KKW20326.1"/>
    <property type="molecule type" value="Genomic_DNA"/>
</dbReference>
<evidence type="ECO:0000313" key="3">
    <source>
        <dbReference type="EMBL" id="KKW20326.1"/>
    </source>
</evidence>